<protein>
    <submittedName>
        <fullName evidence="2">Thioredoxin</fullName>
    </submittedName>
</protein>
<dbReference type="Proteomes" id="UP000610594">
    <property type="component" value="Unassembled WGS sequence"/>
</dbReference>
<dbReference type="PANTHER" id="PTHR10438">
    <property type="entry name" value="THIOREDOXIN"/>
    <property type="match status" value="1"/>
</dbReference>
<dbReference type="Gene3D" id="3.40.30.10">
    <property type="entry name" value="Glutaredoxin"/>
    <property type="match status" value="1"/>
</dbReference>
<reference evidence="2 3" key="1">
    <citation type="submission" date="2019-10" db="EMBL/GenBank/DDBJ databases">
        <title>Taxonomy of Antarctic Massilia spp.: description of Massilia rubra sp. nov., Massilia aquatica sp. nov., Massilia mucilaginosa sp. nov., Massilia frigida sp. nov. isolated from streams, lakes and regoliths.</title>
        <authorList>
            <person name="Holochova P."/>
            <person name="Sedlacek I."/>
            <person name="Kralova S."/>
            <person name="Maslanova I."/>
            <person name="Busse H.-J."/>
            <person name="Stankova E."/>
            <person name="Vrbovska V."/>
            <person name="Kovarovic V."/>
            <person name="Bartak M."/>
            <person name="Svec P."/>
            <person name="Pantucek R."/>
        </authorList>
    </citation>
    <scope>NUCLEOTIDE SEQUENCE [LARGE SCALE GENOMIC DNA]</scope>
    <source>
        <strain evidence="2 3">CCM 8694</strain>
    </source>
</reference>
<dbReference type="SUPFAM" id="SSF52833">
    <property type="entry name" value="Thioredoxin-like"/>
    <property type="match status" value="1"/>
</dbReference>
<proteinExistence type="predicted"/>
<dbReference type="InterPro" id="IPR036249">
    <property type="entry name" value="Thioredoxin-like_sf"/>
</dbReference>
<evidence type="ECO:0000313" key="2">
    <source>
        <dbReference type="EMBL" id="NHZ62972.1"/>
    </source>
</evidence>
<dbReference type="EMBL" id="WHJF01000025">
    <property type="protein sequence ID" value="NHZ62972.1"/>
    <property type="molecule type" value="Genomic_DNA"/>
</dbReference>
<comment type="caution">
    <text evidence="2">The sequence shown here is derived from an EMBL/GenBank/DDBJ whole genome shotgun (WGS) entry which is preliminary data.</text>
</comment>
<dbReference type="PANTHER" id="PTHR10438:SF468">
    <property type="entry name" value="THIOREDOXIN-1-RELATED"/>
    <property type="match status" value="1"/>
</dbReference>
<dbReference type="Pfam" id="PF00085">
    <property type="entry name" value="Thioredoxin"/>
    <property type="match status" value="1"/>
</dbReference>
<accession>A0ABX0MJK4</accession>
<keyword evidence="3" id="KW-1185">Reference proteome</keyword>
<feature type="domain" description="Thioredoxin" evidence="1">
    <location>
        <begin position="1"/>
        <end position="103"/>
    </location>
</feature>
<dbReference type="RefSeq" id="WP_167237101.1">
    <property type="nucleotide sequence ID" value="NZ_WHJF01000025.1"/>
</dbReference>
<dbReference type="PROSITE" id="PS51352">
    <property type="entry name" value="THIOREDOXIN_2"/>
    <property type="match status" value="1"/>
</dbReference>
<evidence type="ECO:0000313" key="3">
    <source>
        <dbReference type="Proteomes" id="UP000610594"/>
    </source>
</evidence>
<dbReference type="InterPro" id="IPR013766">
    <property type="entry name" value="Thioredoxin_domain"/>
</dbReference>
<evidence type="ECO:0000259" key="1">
    <source>
        <dbReference type="PROSITE" id="PS51352"/>
    </source>
</evidence>
<dbReference type="CDD" id="cd02947">
    <property type="entry name" value="TRX_family"/>
    <property type="match status" value="1"/>
</dbReference>
<gene>
    <name evidence="2" type="ORF">F1735_11760</name>
</gene>
<name>A0ABX0MJK4_9BURK</name>
<sequence>MSTPYLPAQPERSEIDATPGVLVLDFGTDWCGHCRAAAPLIEQALAAMPEARHIKVEDGSGRKLGRSFKVKLWPTVVVIKDGKEVARVVRPDVVAELRKALEA</sequence>
<dbReference type="InterPro" id="IPR050620">
    <property type="entry name" value="Thioredoxin_H-type-like"/>
</dbReference>
<organism evidence="2 3">
    <name type="scientific">Massilia genomosp. 1</name>
    <dbReference type="NCBI Taxonomy" id="2609280"/>
    <lineage>
        <taxon>Bacteria</taxon>
        <taxon>Pseudomonadati</taxon>
        <taxon>Pseudomonadota</taxon>
        <taxon>Betaproteobacteria</taxon>
        <taxon>Burkholderiales</taxon>
        <taxon>Oxalobacteraceae</taxon>
        <taxon>Telluria group</taxon>
        <taxon>Massilia</taxon>
    </lineage>
</organism>